<evidence type="ECO:0000313" key="4">
    <source>
        <dbReference type="Proteomes" id="UP000719500"/>
    </source>
</evidence>
<proteinExistence type="predicted"/>
<organism evidence="3 4">
    <name type="scientific">Oscillibacter valericigenes</name>
    <dbReference type="NCBI Taxonomy" id="351091"/>
    <lineage>
        <taxon>Bacteria</taxon>
        <taxon>Bacillati</taxon>
        <taxon>Bacillota</taxon>
        <taxon>Clostridia</taxon>
        <taxon>Eubacteriales</taxon>
        <taxon>Oscillospiraceae</taxon>
        <taxon>Oscillibacter</taxon>
    </lineage>
</organism>
<dbReference type="InterPro" id="IPR004993">
    <property type="entry name" value="GH3"/>
</dbReference>
<sequence length="556" mass="62803">MKTDYISQGAAAMARLRQTAAAARQIQREQLQTILQQNAAAAYGLRHGFSGIRSLADFQSRVPLSCHRDYEPYIQTLLSGGTRQLTAEEPVYFAITSGSTGTPKYVPVTETDMCIHRDCIHWGVYGMVREHFPQMPPEALFGKIFQVGEFARTHLPGGRMCGVRSASLYQWLDREGGFDASDYCVPKEVLFPERVEDLTYMKVRFALAERGLTAIHSVFLHRAVGVLDYIREHWDLLLRDMAAGTVDDRIPLDATWREKLRRWLPPDPLRAEELRLIRADLCPDGMVRRIWPDIRYILGIGGESFPVYTRAMERYAGSVPIHHFIYGASEGFLSIAAGVGVPDAYILLPEAGFFEFLPVPAETGPPRTIEQVEVGRRYELVFTNHSGLYRYRMQDVLEVVGFFGQAPVVRFCYRLNQALNVADEKLNTEQLRDAMERFRARTGLPIAAFCAQEDYSLRPGRYLFYLESPRLENAGALLDRCLQEASLGYRGCRAMGDIAPACVRFLPPGSFRRYEEVLASCGRTMAQYKPVQILRDAESRRFFAAAADGSEKMGEA</sequence>
<dbReference type="Gene3D" id="3.40.50.12780">
    <property type="entry name" value="N-terminal domain of ligase-like"/>
    <property type="match status" value="1"/>
</dbReference>
<evidence type="ECO:0000259" key="2">
    <source>
        <dbReference type="Pfam" id="PF23572"/>
    </source>
</evidence>
<dbReference type="Pfam" id="PF03321">
    <property type="entry name" value="GH3"/>
    <property type="match status" value="1"/>
</dbReference>
<dbReference type="PANTHER" id="PTHR31901:SF9">
    <property type="entry name" value="GH3 DOMAIN-CONTAINING PROTEIN"/>
    <property type="match status" value="1"/>
</dbReference>
<name>A0ABS2FVF5_9FIRM</name>
<dbReference type="PROSITE" id="PS00455">
    <property type="entry name" value="AMP_BINDING"/>
    <property type="match status" value="1"/>
</dbReference>
<reference evidence="3 4" key="1">
    <citation type="journal article" date="2021" name="Sci. Rep.">
        <title>The distribution of antibiotic resistance genes in chicken gut microbiota commensals.</title>
        <authorList>
            <person name="Juricova H."/>
            <person name="Matiasovicova J."/>
            <person name="Kubasova T."/>
            <person name="Cejkova D."/>
            <person name="Rychlik I."/>
        </authorList>
    </citation>
    <scope>NUCLEOTIDE SEQUENCE [LARGE SCALE GENOMIC DNA]</scope>
    <source>
        <strain evidence="3 4">An411</strain>
    </source>
</reference>
<evidence type="ECO:0000313" key="3">
    <source>
        <dbReference type="EMBL" id="MBM6851627.1"/>
    </source>
</evidence>
<protein>
    <submittedName>
        <fullName evidence="3">GH3 auxin-responsive promoter family protein</fullName>
    </submittedName>
</protein>
<accession>A0ABS2FVF5</accession>
<dbReference type="InterPro" id="IPR042099">
    <property type="entry name" value="ANL_N_sf"/>
</dbReference>
<dbReference type="InterPro" id="IPR020845">
    <property type="entry name" value="AMP-binding_CS"/>
</dbReference>
<dbReference type="Proteomes" id="UP000719500">
    <property type="component" value="Unassembled WGS sequence"/>
</dbReference>
<dbReference type="InterPro" id="IPR055377">
    <property type="entry name" value="GH3_M"/>
</dbReference>
<dbReference type="SUPFAM" id="SSF56801">
    <property type="entry name" value="Acetyl-CoA synthetase-like"/>
    <property type="match status" value="1"/>
</dbReference>
<feature type="domain" description="GH3 middle" evidence="1">
    <location>
        <begin position="345"/>
        <end position="414"/>
    </location>
</feature>
<comment type="caution">
    <text evidence="3">The sequence shown here is derived from an EMBL/GenBank/DDBJ whole genome shotgun (WGS) entry which is preliminary data.</text>
</comment>
<dbReference type="PANTHER" id="PTHR31901">
    <property type="entry name" value="GH3 DOMAIN-CONTAINING PROTEIN"/>
    <property type="match status" value="1"/>
</dbReference>
<keyword evidence="4" id="KW-1185">Reference proteome</keyword>
<gene>
    <name evidence="3" type="ORF">H9X91_09295</name>
</gene>
<dbReference type="InterPro" id="IPR055378">
    <property type="entry name" value="GH3_C"/>
</dbReference>
<dbReference type="RefSeq" id="WP_204804551.1">
    <property type="nucleotide sequence ID" value="NZ_JACSNX010000013.1"/>
</dbReference>
<dbReference type="EMBL" id="JACSNX010000013">
    <property type="protein sequence ID" value="MBM6851627.1"/>
    <property type="molecule type" value="Genomic_DNA"/>
</dbReference>
<evidence type="ECO:0000259" key="1">
    <source>
        <dbReference type="Pfam" id="PF23571"/>
    </source>
</evidence>
<feature type="domain" description="GH3 C-terminal" evidence="2">
    <location>
        <begin position="429"/>
        <end position="536"/>
    </location>
</feature>
<dbReference type="Pfam" id="PF23571">
    <property type="entry name" value="GH3_M"/>
    <property type="match status" value="1"/>
</dbReference>
<dbReference type="Pfam" id="PF23572">
    <property type="entry name" value="GH3_C"/>
    <property type="match status" value="1"/>
</dbReference>